<evidence type="ECO:0008006" key="4">
    <source>
        <dbReference type="Google" id="ProtNLM"/>
    </source>
</evidence>
<dbReference type="Proteomes" id="UP000011723">
    <property type="component" value="Chromosome"/>
</dbReference>
<name>M1MV63_9CORY</name>
<dbReference type="KEGG" id="chn:A605_02975"/>
<dbReference type="InterPro" id="IPR035165">
    <property type="entry name" value="DUF5319"/>
</dbReference>
<evidence type="ECO:0000256" key="1">
    <source>
        <dbReference type="SAM" id="MobiDB-lite"/>
    </source>
</evidence>
<dbReference type="HOGENOM" id="CLU_122324_1_0_11"/>
<reference evidence="2 3" key="1">
    <citation type="journal article" date="2012" name="Stand. Genomic Sci.">
        <title>Genome sequence of the halotolerant bacterium Corynebacterium halotolerans type strain YIM 70093(T) (= DSM 44683(T)).</title>
        <authorList>
            <person name="Ruckert C."/>
            <person name="Albersmeier A."/>
            <person name="Al-Dilaimi A."/>
            <person name="Niehaus K."/>
            <person name="Szczepanowski R."/>
            <person name="Kalinowski J."/>
        </authorList>
    </citation>
    <scope>NUCLEOTIDE SEQUENCE [LARGE SCALE GENOMIC DNA]</scope>
    <source>
        <strain evidence="2">YIM 70093</strain>
    </source>
</reference>
<dbReference type="EMBL" id="CP003697">
    <property type="protein sequence ID" value="AGF71609.1"/>
    <property type="molecule type" value="Genomic_DNA"/>
</dbReference>
<dbReference type="AlphaFoldDB" id="M1MV63"/>
<dbReference type="eggNOG" id="ENOG5032U9K">
    <property type="taxonomic scope" value="Bacteria"/>
</dbReference>
<gene>
    <name evidence="2" type="ORF">A605_02975</name>
</gene>
<keyword evidence="3" id="KW-1185">Reference proteome</keyword>
<proteinExistence type="predicted"/>
<sequence>MAGVNYDAQMPRDPFADDPNDPASFLEADEPMPPLSEDERASIRQDLELVAEFQRVLAPRGIQGIFFLCEDCDEFHYYDWDIMAANMSATLAGELSPVHEPSAQPDVSAYVPWDYALGYLDGLDAR</sequence>
<protein>
    <recommendedName>
        <fullName evidence="4">DUF5319 domain-containing protein</fullName>
    </recommendedName>
</protein>
<dbReference type="PATRIC" id="fig|1121362.3.peg.597"/>
<evidence type="ECO:0000313" key="2">
    <source>
        <dbReference type="EMBL" id="AGF71609.1"/>
    </source>
</evidence>
<organism evidence="2 3">
    <name type="scientific">Corynebacterium halotolerans YIM 70093 = DSM 44683</name>
    <dbReference type="NCBI Taxonomy" id="1121362"/>
    <lineage>
        <taxon>Bacteria</taxon>
        <taxon>Bacillati</taxon>
        <taxon>Actinomycetota</taxon>
        <taxon>Actinomycetes</taxon>
        <taxon>Mycobacteriales</taxon>
        <taxon>Corynebacteriaceae</taxon>
        <taxon>Corynebacterium</taxon>
    </lineage>
</organism>
<feature type="region of interest" description="Disordered" evidence="1">
    <location>
        <begin position="1"/>
        <end position="39"/>
    </location>
</feature>
<dbReference type="STRING" id="1121362.A605_02975"/>
<evidence type="ECO:0000313" key="3">
    <source>
        <dbReference type="Proteomes" id="UP000011723"/>
    </source>
</evidence>
<accession>M1MV63</accession>
<dbReference type="Pfam" id="PF17252">
    <property type="entry name" value="DUF5319"/>
    <property type="match status" value="1"/>
</dbReference>